<reference evidence="8 9" key="1">
    <citation type="submission" date="2020-08" db="EMBL/GenBank/DDBJ databases">
        <title>A Genomic Blueprint of the Chicken Gut Microbiome.</title>
        <authorList>
            <person name="Gilroy R."/>
            <person name="Ravi A."/>
            <person name="Getino M."/>
            <person name="Pursley I."/>
            <person name="Horton D.L."/>
            <person name="Alikhan N.-F."/>
            <person name="Baker D."/>
            <person name="Gharbi K."/>
            <person name="Hall N."/>
            <person name="Watson M."/>
            <person name="Adriaenssens E.M."/>
            <person name="Foster-Nyarko E."/>
            <person name="Jarju S."/>
            <person name="Secka A."/>
            <person name="Antonio M."/>
            <person name="Oren A."/>
            <person name="Chaudhuri R."/>
            <person name="La Ragione R.M."/>
            <person name="Hildebrand F."/>
            <person name="Pallen M.J."/>
        </authorList>
    </citation>
    <scope>NUCLEOTIDE SEQUENCE [LARGE SCALE GENOMIC DNA]</scope>
    <source>
        <strain evidence="8 9">Sa1YVA6</strain>
    </source>
</reference>
<organism evidence="8 9">
    <name type="scientific">Solibacillus merdavium</name>
    <dbReference type="NCBI Taxonomy" id="2762218"/>
    <lineage>
        <taxon>Bacteria</taxon>
        <taxon>Bacillati</taxon>
        <taxon>Bacillota</taxon>
        <taxon>Bacilli</taxon>
        <taxon>Bacillales</taxon>
        <taxon>Caryophanaceae</taxon>
        <taxon>Solibacillus</taxon>
    </lineage>
</organism>
<feature type="domain" description="Histidine kinase/HSP90-like ATPase" evidence="7">
    <location>
        <begin position="272"/>
        <end position="361"/>
    </location>
</feature>
<dbReference type="SMART" id="SM00387">
    <property type="entry name" value="HATPase_c"/>
    <property type="match status" value="1"/>
</dbReference>
<dbReference type="InterPro" id="IPR050482">
    <property type="entry name" value="Sensor_HK_TwoCompSys"/>
</dbReference>
<dbReference type="RefSeq" id="WP_191704846.1">
    <property type="nucleotide sequence ID" value="NZ_JACSPW010000015.1"/>
</dbReference>
<feature type="transmembrane region" description="Helical" evidence="6">
    <location>
        <begin position="12"/>
        <end position="30"/>
    </location>
</feature>
<feature type="transmembrane region" description="Helical" evidence="6">
    <location>
        <begin position="102"/>
        <end position="120"/>
    </location>
</feature>
<comment type="caution">
    <text evidence="8">The sequence shown here is derived from an EMBL/GenBank/DDBJ whole genome shotgun (WGS) entry which is preliminary data.</text>
</comment>
<evidence type="ECO:0000256" key="4">
    <source>
        <dbReference type="ARBA" id="ARBA00022777"/>
    </source>
</evidence>
<name>A0ABR8XR06_9BACL</name>
<keyword evidence="6" id="KW-0812">Transmembrane</keyword>
<dbReference type="Pfam" id="PF07730">
    <property type="entry name" value="HisKA_3"/>
    <property type="match status" value="1"/>
</dbReference>
<dbReference type="InterPro" id="IPR011712">
    <property type="entry name" value="Sig_transdc_His_kin_sub3_dim/P"/>
</dbReference>
<evidence type="ECO:0000259" key="7">
    <source>
        <dbReference type="SMART" id="SM00387"/>
    </source>
</evidence>
<dbReference type="PANTHER" id="PTHR24421:SF63">
    <property type="entry name" value="SENSOR HISTIDINE KINASE DESK"/>
    <property type="match status" value="1"/>
</dbReference>
<evidence type="ECO:0000256" key="1">
    <source>
        <dbReference type="ARBA" id="ARBA00000085"/>
    </source>
</evidence>
<dbReference type="Gene3D" id="1.20.5.1930">
    <property type="match status" value="1"/>
</dbReference>
<feature type="transmembrane region" description="Helical" evidence="6">
    <location>
        <begin position="61"/>
        <end position="81"/>
    </location>
</feature>
<dbReference type="EC" id="2.7.13.3" evidence="2"/>
<keyword evidence="9" id="KW-1185">Reference proteome</keyword>
<dbReference type="SUPFAM" id="SSF55874">
    <property type="entry name" value="ATPase domain of HSP90 chaperone/DNA topoisomerase II/histidine kinase"/>
    <property type="match status" value="1"/>
</dbReference>
<dbReference type="GO" id="GO:0016301">
    <property type="term" value="F:kinase activity"/>
    <property type="evidence" value="ECO:0007669"/>
    <property type="project" value="UniProtKB-KW"/>
</dbReference>
<dbReference type="InterPro" id="IPR036890">
    <property type="entry name" value="HATPase_C_sf"/>
</dbReference>
<protein>
    <recommendedName>
        <fullName evidence="2">histidine kinase</fullName>
        <ecNumber evidence="2">2.7.13.3</ecNumber>
    </recommendedName>
</protein>
<feature type="transmembrane region" description="Helical" evidence="6">
    <location>
        <begin position="37"/>
        <end position="55"/>
    </location>
</feature>
<keyword evidence="4 8" id="KW-0418">Kinase</keyword>
<dbReference type="Proteomes" id="UP000600565">
    <property type="component" value="Unassembled WGS sequence"/>
</dbReference>
<keyword evidence="6" id="KW-1133">Transmembrane helix</keyword>
<evidence type="ECO:0000256" key="5">
    <source>
        <dbReference type="ARBA" id="ARBA00023012"/>
    </source>
</evidence>
<evidence type="ECO:0000256" key="6">
    <source>
        <dbReference type="SAM" id="Phobius"/>
    </source>
</evidence>
<accession>A0ABR8XR06</accession>
<feature type="transmembrane region" description="Helical" evidence="6">
    <location>
        <begin position="132"/>
        <end position="151"/>
    </location>
</feature>
<keyword evidence="6" id="KW-0472">Membrane</keyword>
<evidence type="ECO:0000256" key="3">
    <source>
        <dbReference type="ARBA" id="ARBA00022679"/>
    </source>
</evidence>
<keyword evidence="5" id="KW-0902">Two-component regulatory system</keyword>
<keyword evidence="3" id="KW-0808">Transferase</keyword>
<dbReference type="InterPro" id="IPR003594">
    <property type="entry name" value="HATPase_dom"/>
</dbReference>
<dbReference type="Gene3D" id="3.30.565.10">
    <property type="entry name" value="Histidine kinase-like ATPase, C-terminal domain"/>
    <property type="match status" value="1"/>
</dbReference>
<dbReference type="EMBL" id="JACSPW010000015">
    <property type="protein sequence ID" value="MBD8034346.1"/>
    <property type="molecule type" value="Genomic_DNA"/>
</dbReference>
<dbReference type="Pfam" id="PF02518">
    <property type="entry name" value="HATPase_c"/>
    <property type="match status" value="1"/>
</dbReference>
<gene>
    <name evidence="8" type="ORF">H9632_14840</name>
</gene>
<dbReference type="PANTHER" id="PTHR24421">
    <property type="entry name" value="NITRATE/NITRITE SENSOR PROTEIN NARX-RELATED"/>
    <property type="match status" value="1"/>
</dbReference>
<proteinExistence type="predicted"/>
<evidence type="ECO:0000256" key="2">
    <source>
        <dbReference type="ARBA" id="ARBA00012438"/>
    </source>
</evidence>
<comment type="catalytic activity">
    <reaction evidence="1">
        <text>ATP + protein L-histidine = ADP + protein N-phospho-L-histidine.</text>
        <dbReference type="EC" id="2.7.13.3"/>
    </reaction>
</comment>
<dbReference type="CDD" id="cd16917">
    <property type="entry name" value="HATPase_UhpB-NarQ-NarX-like"/>
    <property type="match status" value="1"/>
</dbReference>
<evidence type="ECO:0000313" key="8">
    <source>
        <dbReference type="EMBL" id="MBD8034346.1"/>
    </source>
</evidence>
<evidence type="ECO:0000313" key="9">
    <source>
        <dbReference type="Proteomes" id="UP000600565"/>
    </source>
</evidence>
<sequence>MLEWYPKSQARYYLIIDVLTVLLFSYAVVVSEQIPSLVFKIVFIAVYLGAYYIALWYQDGLLLPATVLGFVITAYLAYIGGPQWIFFQFAFADFVGRAVNRRVLWIATCINFLLLASLVWRYQDVLFSNAQSIVLAAMVFILLLPWLRYYIEKSKLLQREVDEAVVHIAMQQERQRIARDLHDTLGHTLTVIKVKTELVSRLVPSDDHRIQKELDDIILTVRTAHKQVREIISEMNFLSLQEELKHCEQLLKNAGIRVQIEYQLTNILLSSVQETMLAYSIREAVTNVVKHSHAATCRIHLYQIEDRVEVAVIDNGIGLSNKQQGNGLFTMKERMRSLKGNAEVTYDQEGTKVFLTIPLYSIQEDET</sequence>